<gene>
    <name evidence="3" type="ORF">HEB94_009746</name>
</gene>
<dbReference type="InterPro" id="IPR011146">
    <property type="entry name" value="HIT-like"/>
</dbReference>
<dbReference type="Pfam" id="PF01230">
    <property type="entry name" value="HIT"/>
    <property type="match status" value="1"/>
</dbReference>
<dbReference type="AlphaFoldDB" id="A0A927N9V6"/>
<dbReference type="InterPro" id="IPR036265">
    <property type="entry name" value="HIT-like_sf"/>
</dbReference>
<evidence type="ECO:0000313" key="3">
    <source>
        <dbReference type="EMBL" id="MBE1612898.1"/>
    </source>
</evidence>
<evidence type="ECO:0000259" key="2">
    <source>
        <dbReference type="PROSITE" id="PS51084"/>
    </source>
</evidence>
<dbReference type="GO" id="GO:0009117">
    <property type="term" value="P:nucleotide metabolic process"/>
    <property type="evidence" value="ECO:0007669"/>
    <property type="project" value="TreeGrafter"/>
</dbReference>
<feature type="domain" description="HIT" evidence="2">
    <location>
        <begin position="42"/>
        <end position="114"/>
    </location>
</feature>
<organism evidence="3 4">
    <name type="scientific">Actinopolymorpha pittospori</name>
    <dbReference type="NCBI Taxonomy" id="648752"/>
    <lineage>
        <taxon>Bacteria</taxon>
        <taxon>Bacillati</taxon>
        <taxon>Actinomycetota</taxon>
        <taxon>Actinomycetes</taxon>
        <taxon>Propionibacteriales</taxon>
        <taxon>Actinopolymorphaceae</taxon>
        <taxon>Actinopolymorpha</taxon>
    </lineage>
</organism>
<dbReference type="PANTHER" id="PTHR46648:SF1">
    <property type="entry name" value="ADENOSINE 5'-MONOPHOSPHORAMIDASE HNT1"/>
    <property type="match status" value="1"/>
</dbReference>
<protein>
    <submittedName>
        <fullName evidence="3">Diadenosine tetraphosphate (Ap4A) HIT family hydrolase</fullName>
    </submittedName>
</protein>
<feature type="short sequence motif" description="Histidine triad motif" evidence="1">
    <location>
        <begin position="98"/>
        <end position="102"/>
    </location>
</feature>
<evidence type="ECO:0000313" key="4">
    <source>
        <dbReference type="Proteomes" id="UP000638648"/>
    </source>
</evidence>
<dbReference type="PROSITE" id="PS51084">
    <property type="entry name" value="HIT_2"/>
    <property type="match status" value="1"/>
</dbReference>
<dbReference type="PANTHER" id="PTHR46648">
    <property type="entry name" value="HIT FAMILY PROTEIN 1"/>
    <property type="match status" value="1"/>
</dbReference>
<sequence>MTTTGCYTCDREAEFDQLPPRERIAYDEHWRVVHATGSGLLGWLVLVPRRHVMELAELTDAEAAGLGAWQVRLARVLAAELDAPKTYVAEFGEAPGYHLHFHVVPRPRALDQSLRGPGIFGLLGRGDDEQVGAEDRDDLAKRLAARLTS</sequence>
<dbReference type="RefSeq" id="WP_192755863.1">
    <property type="nucleotide sequence ID" value="NZ_BAABJL010000239.1"/>
</dbReference>
<dbReference type="EMBL" id="JADBEM010000001">
    <property type="protein sequence ID" value="MBE1612898.1"/>
    <property type="molecule type" value="Genomic_DNA"/>
</dbReference>
<dbReference type="Proteomes" id="UP000638648">
    <property type="component" value="Unassembled WGS sequence"/>
</dbReference>
<dbReference type="InterPro" id="IPR001310">
    <property type="entry name" value="Histidine_triad_HIT"/>
</dbReference>
<comment type="caution">
    <text evidence="3">The sequence shown here is derived from an EMBL/GenBank/DDBJ whole genome shotgun (WGS) entry which is preliminary data.</text>
</comment>
<proteinExistence type="predicted"/>
<name>A0A927N9V6_9ACTN</name>
<dbReference type="SUPFAM" id="SSF54197">
    <property type="entry name" value="HIT-like"/>
    <property type="match status" value="1"/>
</dbReference>
<dbReference type="GO" id="GO:0016787">
    <property type="term" value="F:hydrolase activity"/>
    <property type="evidence" value="ECO:0007669"/>
    <property type="project" value="UniProtKB-KW"/>
</dbReference>
<keyword evidence="4" id="KW-1185">Reference proteome</keyword>
<reference evidence="3" key="1">
    <citation type="submission" date="2020-10" db="EMBL/GenBank/DDBJ databases">
        <title>Sequencing the genomes of 1000 actinobacteria strains.</title>
        <authorList>
            <person name="Klenk H.-P."/>
        </authorList>
    </citation>
    <scope>NUCLEOTIDE SEQUENCE</scope>
    <source>
        <strain evidence="3">DSM 45354</strain>
    </source>
</reference>
<evidence type="ECO:0000256" key="1">
    <source>
        <dbReference type="PROSITE-ProRule" id="PRU00464"/>
    </source>
</evidence>
<accession>A0A927N9V6</accession>
<keyword evidence="3" id="KW-0378">Hydrolase</keyword>
<dbReference type="Gene3D" id="3.30.428.10">
    <property type="entry name" value="HIT-like"/>
    <property type="match status" value="1"/>
</dbReference>